<dbReference type="RefSeq" id="WP_199843208.1">
    <property type="nucleotide sequence ID" value="NZ_CP022685.1"/>
</dbReference>
<evidence type="ECO:0000256" key="2">
    <source>
        <dbReference type="SAM" id="Phobius"/>
    </source>
</evidence>
<sequence>MAIPDEVWERFEKDSERDIRSTAPKEPSARARMVAERLRRLDEEAARQQAERAGRLRRRRGKRKADPEPWRPDGWRAAPTGPSRGGRSERSRRVWSVVIVIGGMALAIALLSPFRFWIWGW</sequence>
<dbReference type="KEGG" id="sfk:KY5_4871"/>
<gene>
    <name evidence="3" type="ORF">KY5_4871</name>
</gene>
<evidence type="ECO:0000256" key="1">
    <source>
        <dbReference type="SAM" id="MobiDB-lite"/>
    </source>
</evidence>
<dbReference type="Proteomes" id="UP000221011">
    <property type="component" value="Chromosome"/>
</dbReference>
<keyword evidence="2" id="KW-0472">Membrane</keyword>
<feature type="compositionally biased region" description="Basic and acidic residues" evidence="1">
    <location>
        <begin position="27"/>
        <end position="54"/>
    </location>
</feature>
<feature type="compositionally biased region" description="Basic and acidic residues" evidence="1">
    <location>
        <begin position="7"/>
        <end position="20"/>
    </location>
</feature>
<feature type="compositionally biased region" description="Basic and acidic residues" evidence="1">
    <location>
        <begin position="64"/>
        <end position="74"/>
    </location>
</feature>
<dbReference type="AlphaFoldDB" id="A0A291QDV9"/>
<dbReference type="EMBL" id="CP022685">
    <property type="protein sequence ID" value="ATL29889.1"/>
    <property type="molecule type" value="Genomic_DNA"/>
</dbReference>
<evidence type="ECO:0000313" key="4">
    <source>
        <dbReference type="Proteomes" id="UP000221011"/>
    </source>
</evidence>
<proteinExistence type="predicted"/>
<protein>
    <submittedName>
        <fullName evidence="3">Uncharacterized protein</fullName>
    </submittedName>
</protein>
<keyword evidence="2" id="KW-1133">Transmembrane helix</keyword>
<reference evidence="3 4" key="1">
    <citation type="submission" date="2017-08" db="EMBL/GenBank/DDBJ databases">
        <title>Complete Genome Sequence of Streptomyces formicae KY5, the formicamycin producer.</title>
        <authorList>
            <person name="Holmes N.A."/>
            <person name="Devine R."/>
            <person name="Qin Z."/>
            <person name="Seipke R.F."/>
            <person name="Wilkinson B."/>
            <person name="Hutchings M.I."/>
        </authorList>
    </citation>
    <scope>NUCLEOTIDE SEQUENCE [LARGE SCALE GENOMIC DNA]</scope>
    <source>
        <strain evidence="3 4">KY5</strain>
    </source>
</reference>
<feature type="transmembrane region" description="Helical" evidence="2">
    <location>
        <begin position="94"/>
        <end position="118"/>
    </location>
</feature>
<organism evidence="3 4">
    <name type="scientific">Streptomyces formicae</name>
    <dbReference type="NCBI Taxonomy" id="1616117"/>
    <lineage>
        <taxon>Bacteria</taxon>
        <taxon>Bacillati</taxon>
        <taxon>Actinomycetota</taxon>
        <taxon>Actinomycetes</taxon>
        <taxon>Kitasatosporales</taxon>
        <taxon>Streptomycetaceae</taxon>
        <taxon>Streptomyces</taxon>
    </lineage>
</organism>
<evidence type="ECO:0000313" key="3">
    <source>
        <dbReference type="EMBL" id="ATL29889.1"/>
    </source>
</evidence>
<name>A0A291QDV9_9ACTN</name>
<accession>A0A291QDV9</accession>
<feature type="region of interest" description="Disordered" evidence="1">
    <location>
        <begin position="1"/>
        <end position="91"/>
    </location>
</feature>
<keyword evidence="4" id="KW-1185">Reference proteome</keyword>
<keyword evidence="2" id="KW-0812">Transmembrane</keyword>